<dbReference type="Gene3D" id="3.40.50.300">
    <property type="entry name" value="P-loop containing nucleotide triphosphate hydrolases"/>
    <property type="match status" value="1"/>
</dbReference>
<reference evidence="2 3" key="1">
    <citation type="journal article" date="2009" name="J. Bacteriol.">
        <title>Complete and draft genome sequences of six members of the Aquificales.</title>
        <authorList>
            <person name="Reysenbach A.L."/>
            <person name="Hamamura N."/>
            <person name="Podar M."/>
            <person name="Griffiths E."/>
            <person name="Ferreira S."/>
            <person name="Hochstein R."/>
            <person name="Heidelberg J."/>
            <person name="Johnson J."/>
            <person name="Mead D."/>
            <person name="Pohorille A."/>
            <person name="Sarmiento M."/>
            <person name="Schweighofer K."/>
            <person name="Seshadri R."/>
            <person name="Voytek M.A."/>
        </authorList>
    </citation>
    <scope>NUCLEOTIDE SEQUENCE [LARGE SCALE GENOMIC DNA]</scope>
    <source>
        <strain evidence="3">Az-Fu1 / DSM 15241 / OCM 825</strain>
    </source>
</reference>
<accession>C1DU45</accession>
<dbReference type="InterPro" id="IPR027417">
    <property type="entry name" value="P-loop_NTPase"/>
</dbReference>
<dbReference type="PANTHER" id="PTHR13748">
    <property type="entry name" value="COBW-RELATED"/>
    <property type="match status" value="1"/>
</dbReference>
<dbReference type="InterPro" id="IPR051316">
    <property type="entry name" value="Zinc-reg_GTPase_activator"/>
</dbReference>
<keyword evidence="3" id="KW-1185">Reference proteome</keyword>
<dbReference type="EMBL" id="CP001229">
    <property type="protein sequence ID" value="ACN99722.1"/>
    <property type="molecule type" value="Genomic_DNA"/>
</dbReference>
<sequence length="310" mass="35785">MNLEESKKAYIFTGFLGSGKTTSMINTVNQYFQDKKVAVIVNEFGEVSIDGKILSSSLGKDVLELSEGCICCVLYDELNKVLSDLSQSYDFEYLFIETSGLSEPFPIYSALDSMGYIVESIICIIDSKNYKKHLTEDVFKYQIGSSNIIALNKIDLVEPDQIPEIEKEISQLKRQYNLRNFLTGQELIPKYEIIKTTYGQLPEYVFKSLNEYIFNRFDPSLFEDRHFHGSYKQDVVVYPNDTLTYQQFVKIVENFPPNLIRSKGIIKLKDINNPLIFNYSYGNYSFYDYKGNIEEGKLVNIYIERLSIST</sequence>
<protein>
    <submittedName>
        <fullName evidence="2">Cobalamin synthesis protein/P47K</fullName>
    </submittedName>
</protein>
<dbReference type="Proteomes" id="UP000001369">
    <property type="component" value="Chromosome"/>
</dbReference>
<dbReference type="STRING" id="204536.SULAZ_0647"/>
<dbReference type="GO" id="GO:0005737">
    <property type="term" value="C:cytoplasm"/>
    <property type="evidence" value="ECO:0007669"/>
    <property type="project" value="TreeGrafter"/>
</dbReference>
<organism evidence="2 3">
    <name type="scientific">Sulfurihydrogenibium azorense (strain DSM 15241 / OCM 825 / Az-Fu1)</name>
    <dbReference type="NCBI Taxonomy" id="204536"/>
    <lineage>
        <taxon>Bacteria</taxon>
        <taxon>Pseudomonadati</taxon>
        <taxon>Aquificota</taxon>
        <taxon>Aquificia</taxon>
        <taxon>Aquificales</taxon>
        <taxon>Hydrogenothermaceae</taxon>
        <taxon>Sulfurihydrogenibium</taxon>
    </lineage>
</organism>
<gene>
    <name evidence="2" type="ordered locus">SULAZ_0647</name>
</gene>
<proteinExistence type="predicted"/>
<dbReference type="SUPFAM" id="SSF90002">
    <property type="entry name" value="Hypothetical protein YjiA, C-terminal domain"/>
    <property type="match status" value="1"/>
</dbReference>
<dbReference type="CDD" id="cd03112">
    <property type="entry name" value="CobW-like"/>
    <property type="match status" value="1"/>
</dbReference>
<dbReference type="InterPro" id="IPR003495">
    <property type="entry name" value="CobW/HypB/UreG_nucleotide-bd"/>
</dbReference>
<dbReference type="KEGG" id="saf:SULAZ_0647"/>
<dbReference type="eggNOG" id="COG0523">
    <property type="taxonomic scope" value="Bacteria"/>
</dbReference>
<dbReference type="HOGENOM" id="CLU_017452_1_4_0"/>
<evidence type="ECO:0000313" key="3">
    <source>
        <dbReference type="Proteomes" id="UP000001369"/>
    </source>
</evidence>
<evidence type="ECO:0000313" key="2">
    <source>
        <dbReference type="EMBL" id="ACN99722.1"/>
    </source>
</evidence>
<dbReference type="PANTHER" id="PTHR13748:SF62">
    <property type="entry name" value="COBW DOMAIN-CONTAINING PROTEIN"/>
    <property type="match status" value="1"/>
</dbReference>
<dbReference type="Pfam" id="PF02492">
    <property type="entry name" value="cobW"/>
    <property type="match status" value="1"/>
</dbReference>
<evidence type="ECO:0000259" key="1">
    <source>
        <dbReference type="Pfam" id="PF02492"/>
    </source>
</evidence>
<dbReference type="AlphaFoldDB" id="C1DU45"/>
<name>C1DU45_SULAA</name>
<feature type="domain" description="CobW/HypB/UreG nucleotide-binding" evidence="1">
    <location>
        <begin position="9"/>
        <end position="176"/>
    </location>
</feature>
<dbReference type="SUPFAM" id="SSF52540">
    <property type="entry name" value="P-loop containing nucleoside triphosphate hydrolases"/>
    <property type="match status" value="1"/>
</dbReference>